<dbReference type="InterPro" id="IPR036388">
    <property type="entry name" value="WH-like_DNA-bd_sf"/>
</dbReference>
<feature type="domain" description="HTH marR-type" evidence="1">
    <location>
        <begin position="1"/>
        <end position="132"/>
    </location>
</feature>
<sequence length="140" mass="16156">MKDSLIALRDIEKNYKSVLLAITKRSKLTIAEWQLLLQIEAGYRTQEQLSDATKLDTSTLSRQLKNLVTKEMLQKTPTGRDKRQLVYSMSQAGKKAIIEIDTAFADLSTRIFDRWTDEENNLLRILLNRLDKSIARVSKQ</sequence>
<keyword evidence="3" id="KW-1185">Reference proteome</keyword>
<dbReference type="Pfam" id="PF12802">
    <property type="entry name" value="MarR_2"/>
    <property type="match status" value="1"/>
</dbReference>
<dbReference type="InterPro" id="IPR036390">
    <property type="entry name" value="WH_DNA-bd_sf"/>
</dbReference>
<dbReference type="PATRIC" id="fig|1423813.3.peg.2193"/>
<dbReference type="SUPFAM" id="SSF46785">
    <property type="entry name" value="Winged helix' DNA-binding domain"/>
    <property type="match status" value="1"/>
</dbReference>
<name>A0A0R2A572_9LACO</name>
<dbReference type="InterPro" id="IPR000835">
    <property type="entry name" value="HTH_MarR-typ"/>
</dbReference>
<comment type="caution">
    <text evidence="2">The sequence shown here is derived from an EMBL/GenBank/DDBJ whole genome shotgun (WGS) entry which is preliminary data.</text>
</comment>
<dbReference type="InterPro" id="IPR039422">
    <property type="entry name" value="MarR/SlyA-like"/>
</dbReference>
<dbReference type="STRING" id="1423813.FC26_GL002154"/>
<dbReference type="GO" id="GO:0006950">
    <property type="term" value="P:response to stress"/>
    <property type="evidence" value="ECO:0007669"/>
    <property type="project" value="TreeGrafter"/>
</dbReference>
<dbReference type="PANTHER" id="PTHR33164:SF43">
    <property type="entry name" value="HTH-TYPE TRANSCRIPTIONAL REPRESSOR YETL"/>
    <property type="match status" value="1"/>
</dbReference>
<dbReference type="SMART" id="SM00347">
    <property type="entry name" value="HTH_MARR"/>
    <property type="match status" value="1"/>
</dbReference>
<dbReference type="Proteomes" id="UP000051733">
    <property type="component" value="Unassembled WGS sequence"/>
</dbReference>
<dbReference type="PANTHER" id="PTHR33164">
    <property type="entry name" value="TRANSCRIPTIONAL REGULATOR, MARR FAMILY"/>
    <property type="match status" value="1"/>
</dbReference>
<gene>
    <name evidence="2" type="ORF">FC26_GL002154</name>
</gene>
<evidence type="ECO:0000313" key="2">
    <source>
        <dbReference type="EMBL" id="KRM62577.1"/>
    </source>
</evidence>
<evidence type="ECO:0000259" key="1">
    <source>
        <dbReference type="PROSITE" id="PS50995"/>
    </source>
</evidence>
<dbReference type="RefSeq" id="WP_057777261.1">
    <property type="nucleotide sequence ID" value="NZ_AYYY01000005.1"/>
</dbReference>
<reference evidence="2 3" key="1">
    <citation type="journal article" date="2015" name="Genome Announc.">
        <title>Expanding the biotechnology potential of lactobacilli through comparative genomics of 213 strains and associated genera.</title>
        <authorList>
            <person name="Sun Z."/>
            <person name="Harris H.M."/>
            <person name="McCann A."/>
            <person name="Guo C."/>
            <person name="Argimon S."/>
            <person name="Zhang W."/>
            <person name="Yang X."/>
            <person name="Jeffery I.B."/>
            <person name="Cooney J.C."/>
            <person name="Kagawa T.F."/>
            <person name="Liu W."/>
            <person name="Song Y."/>
            <person name="Salvetti E."/>
            <person name="Wrobel A."/>
            <person name="Rasinkangas P."/>
            <person name="Parkhill J."/>
            <person name="Rea M.C."/>
            <person name="O'Sullivan O."/>
            <person name="Ritari J."/>
            <person name="Douillard F.P."/>
            <person name="Paul Ross R."/>
            <person name="Yang R."/>
            <person name="Briner A.E."/>
            <person name="Felis G.E."/>
            <person name="de Vos W.M."/>
            <person name="Barrangou R."/>
            <person name="Klaenhammer T.R."/>
            <person name="Caufield P.W."/>
            <person name="Cui Y."/>
            <person name="Zhang H."/>
            <person name="O'Toole P.W."/>
        </authorList>
    </citation>
    <scope>NUCLEOTIDE SEQUENCE [LARGE SCALE GENOMIC DNA]</scope>
    <source>
        <strain evidence="2 3">DSM 20634</strain>
    </source>
</reference>
<dbReference type="Gene3D" id="1.10.10.10">
    <property type="entry name" value="Winged helix-like DNA-binding domain superfamily/Winged helix DNA-binding domain"/>
    <property type="match status" value="1"/>
</dbReference>
<dbReference type="GO" id="GO:0003700">
    <property type="term" value="F:DNA-binding transcription factor activity"/>
    <property type="evidence" value="ECO:0007669"/>
    <property type="project" value="InterPro"/>
</dbReference>
<proteinExistence type="predicted"/>
<dbReference type="EMBL" id="AYYY01000005">
    <property type="protein sequence ID" value="KRM62577.1"/>
    <property type="molecule type" value="Genomic_DNA"/>
</dbReference>
<protein>
    <recommendedName>
        <fullName evidence="1">HTH marR-type domain-containing protein</fullName>
    </recommendedName>
</protein>
<evidence type="ECO:0000313" key="3">
    <source>
        <dbReference type="Proteomes" id="UP000051733"/>
    </source>
</evidence>
<dbReference type="OrthoDB" id="2328486at2"/>
<dbReference type="PRINTS" id="PR00598">
    <property type="entry name" value="HTHMARR"/>
</dbReference>
<organism evidence="2 3">
    <name type="scientific">Paucilactobacillus vaccinostercus DSM 20634</name>
    <dbReference type="NCBI Taxonomy" id="1423813"/>
    <lineage>
        <taxon>Bacteria</taxon>
        <taxon>Bacillati</taxon>
        <taxon>Bacillota</taxon>
        <taxon>Bacilli</taxon>
        <taxon>Lactobacillales</taxon>
        <taxon>Lactobacillaceae</taxon>
        <taxon>Paucilactobacillus</taxon>
    </lineage>
</organism>
<dbReference type="PROSITE" id="PS50995">
    <property type="entry name" value="HTH_MARR_2"/>
    <property type="match status" value="1"/>
</dbReference>
<dbReference type="AlphaFoldDB" id="A0A0R2A572"/>
<accession>A0A0R2A572</accession>